<evidence type="ECO:0000256" key="2">
    <source>
        <dbReference type="ARBA" id="ARBA00022737"/>
    </source>
</evidence>
<evidence type="ECO:0000256" key="1">
    <source>
        <dbReference type="ARBA" id="ARBA00022723"/>
    </source>
</evidence>
<dbReference type="GO" id="GO:0003676">
    <property type="term" value="F:nucleic acid binding"/>
    <property type="evidence" value="ECO:0007669"/>
    <property type="project" value="InterPro"/>
</dbReference>
<dbReference type="AlphaFoldDB" id="A0A1L9SQ88"/>
<dbReference type="Gene3D" id="4.10.60.10">
    <property type="entry name" value="Zinc finger, CCHC-type"/>
    <property type="match status" value="2"/>
</dbReference>
<feature type="non-terminal residue" evidence="7">
    <location>
        <position position="1"/>
    </location>
</feature>
<feature type="domain" description="CCHC-type" evidence="6">
    <location>
        <begin position="18"/>
        <end position="33"/>
    </location>
</feature>
<feature type="domain" description="CCHC-type" evidence="6">
    <location>
        <begin position="214"/>
        <end position="230"/>
    </location>
</feature>
<gene>
    <name evidence="7" type="ORF">ASPZODRAFT_61410</name>
</gene>
<dbReference type="Proteomes" id="UP000184188">
    <property type="component" value="Unassembled WGS sequence"/>
</dbReference>
<organism evidence="7 8">
    <name type="scientific">Penicilliopsis zonata CBS 506.65</name>
    <dbReference type="NCBI Taxonomy" id="1073090"/>
    <lineage>
        <taxon>Eukaryota</taxon>
        <taxon>Fungi</taxon>
        <taxon>Dikarya</taxon>
        <taxon>Ascomycota</taxon>
        <taxon>Pezizomycotina</taxon>
        <taxon>Eurotiomycetes</taxon>
        <taxon>Eurotiomycetidae</taxon>
        <taxon>Eurotiales</taxon>
        <taxon>Aspergillaceae</taxon>
        <taxon>Penicilliopsis</taxon>
    </lineage>
</organism>
<dbReference type="InterPro" id="IPR036875">
    <property type="entry name" value="Znf_CCHC_sf"/>
</dbReference>
<evidence type="ECO:0000259" key="6">
    <source>
        <dbReference type="PROSITE" id="PS50158"/>
    </source>
</evidence>
<dbReference type="EMBL" id="KV878338">
    <property type="protein sequence ID" value="OJJ49286.1"/>
    <property type="molecule type" value="Genomic_DNA"/>
</dbReference>
<dbReference type="GO" id="GO:0008270">
    <property type="term" value="F:zinc ion binding"/>
    <property type="evidence" value="ECO:0007669"/>
    <property type="project" value="UniProtKB-KW"/>
</dbReference>
<accession>A0A1L9SQ88</accession>
<evidence type="ECO:0000256" key="3">
    <source>
        <dbReference type="ARBA" id="ARBA00022771"/>
    </source>
</evidence>
<keyword evidence="4" id="KW-0862">Zinc</keyword>
<name>A0A1L9SQ88_9EURO</name>
<evidence type="ECO:0000313" key="7">
    <source>
        <dbReference type="EMBL" id="OJJ49286.1"/>
    </source>
</evidence>
<keyword evidence="1" id="KW-0479">Metal-binding</keyword>
<dbReference type="STRING" id="1073090.A0A1L9SQ88"/>
<sequence>NSHTKAECTKPRVFKGPCRICNQEGHPAVDCPERPPDVCKNCRTEGHKTIDCKQNRKFDLNNIPDKLPEEAWTIIRKASNERDLADFREGVKVYSKAAPLATFLDMEKKLREDNLKFYIVALEKNPEDTFSLIDLQGKLDCKYVVGYYFSPKPQRANLRERWPASTEENMERLQNAGIPYDRQIPKCSNCNEMGHTMRFCKEERASDYERVEIKCVNCSEVGHRVRDCTQPRRAGNFTCRNCGHVIPHHCTTGLGQVH</sequence>
<dbReference type="SMART" id="SM00343">
    <property type="entry name" value="ZnF_C2HC"/>
    <property type="match status" value="4"/>
</dbReference>
<dbReference type="OrthoDB" id="8026949at2759"/>
<evidence type="ECO:0000256" key="4">
    <source>
        <dbReference type="ARBA" id="ARBA00022833"/>
    </source>
</evidence>
<reference evidence="8" key="1">
    <citation type="journal article" date="2017" name="Genome Biol.">
        <title>Comparative genomics reveals high biological diversity and specific adaptations in the industrially and medically important fungal genus Aspergillus.</title>
        <authorList>
            <person name="de Vries R.P."/>
            <person name="Riley R."/>
            <person name="Wiebenga A."/>
            <person name="Aguilar-Osorio G."/>
            <person name="Amillis S."/>
            <person name="Uchima C.A."/>
            <person name="Anderluh G."/>
            <person name="Asadollahi M."/>
            <person name="Askin M."/>
            <person name="Barry K."/>
            <person name="Battaglia E."/>
            <person name="Bayram O."/>
            <person name="Benocci T."/>
            <person name="Braus-Stromeyer S.A."/>
            <person name="Caldana C."/>
            <person name="Canovas D."/>
            <person name="Cerqueira G.C."/>
            <person name="Chen F."/>
            <person name="Chen W."/>
            <person name="Choi C."/>
            <person name="Clum A."/>
            <person name="Dos Santos R.A."/>
            <person name="Damasio A.R."/>
            <person name="Diallinas G."/>
            <person name="Emri T."/>
            <person name="Fekete E."/>
            <person name="Flipphi M."/>
            <person name="Freyberg S."/>
            <person name="Gallo A."/>
            <person name="Gournas C."/>
            <person name="Habgood R."/>
            <person name="Hainaut M."/>
            <person name="Harispe M.L."/>
            <person name="Henrissat B."/>
            <person name="Hilden K.S."/>
            <person name="Hope R."/>
            <person name="Hossain A."/>
            <person name="Karabika E."/>
            <person name="Karaffa L."/>
            <person name="Karanyi Z."/>
            <person name="Krasevec N."/>
            <person name="Kuo A."/>
            <person name="Kusch H."/>
            <person name="LaButti K."/>
            <person name="Lagendijk E.L."/>
            <person name="Lapidus A."/>
            <person name="Levasseur A."/>
            <person name="Lindquist E."/>
            <person name="Lipzen A."/>
            <person name="Logrieco A.F."/>
            <person name="MacCabe A."/>
            <person name="Maekelae M.R."/>
            <person name="Malavazi I."/>
            <person name="Melin P."/>
            <person name="Meyer V."/>
            <person name="Mielnichuk N."/>
            <person name="Miskei M."/>
            <person name="Molnar A.P."/>
            <person name="Mule G."/>
            <person name="Ngan C.Y."/>
            <person name="Orejas M."/>
            <person name="Orosz E."/>
            <person name="Ouedraogo J.P."/>
            <person name="Overkamp K.M."/>
            <person name="Park H.-S."/>
            <person name="Perrone G."/>
            <person name="Piumi F."/>
            <person name="Punt P.J."/>
            <person name="Ram A.F."/>
            <person name="Ramon A."/>
            <person name="Rauscher S."/>
            <person name="Record E."/>
            <person name="Riano-Pachon D.M."/>
            <person name="Robert V."/>
            <person name="Roehrig J."/>
            <person name="Ruller R."/>
            <person name="Salamov A."/>
            <person name="Salih N.S."/>
            <person name="Samson R.A."/>
            <person name="Sandor E."/>
            <person name="Sanguinetti M."/>
            <person name="Schuetze T."/>
            <person name="Sepcic K."/>
            <person name="Shelest E."/>
            <person name="Sherlock G."/>
            <person name="Sophianopoulou V."/>
            <person name="Squina F.M."/>
            <person name="Sun H."/>
            <person name="Susca A."/>
            <person name="Todd R.B."/>
            <person name="Tsang A."/>
            <person name="Unkles S.E."/>
            <person name="van de Wiele N."/>
            <person name="van Rossen-Uffink D."/>
            <person name="Oliveira J.V."/>
            <person name="Vesth T.C."/>
            <person name="Visser J."/>
            <person name="Yu J.-H."/>
            <person name="Zhou M."/>
            <person name="Andersen M.R."/>
            <person name="Archer D.B."/>
            <person name="Baker S.E."/>
            <person name="Benoit I."/>
            <person name="Brakhage A.A."/>
            <person name="Braus G.H."/>
            <person name="Fischer R."/>
            <person name="Frisvad J.C."/>
            <person name="Goldman G.H."/>
            <person name="Houbraken J."/>
            <person name="Oakley B."/>
            <person name="Pocsi I."/>
            <person name="Scazzocchio C."/>
            <person name="Seiboth B."/>
            <person name="vanKuyk P.A."/>
            <person name="Wortman J."/>
            <person name="Dyer P.S."/>
            <person name="Grigoriev I.V."/>
        </authorList>
    </citation>
    <scope>NUCLEOTIDE SEQUENCE [LARGE SCALE GENOMIC DNA]</scope>
    <source>
        <strain evidence="8">CBS 506.65</strain>
    </source>
</reference>
<dbReference type="SUPFAM" id="SSF57756">
    <property type="entry name" value="Retrovirus zinc finger-like domains"/>
    <property type="match status" value="3"/>
</dbReference>
<dbReference type="RefSeq" id="XP_022583796.1">
    <property type="nucleotide sequence ID" value="XM_022728984.1"/>
</dbReference>
<dbReference type="PROSITE" id="PS50158">
    <property type="entry name" value="ZF_CCHC"/>
    <property type="match status" value="2"/>
</dbReference>
<dbReference type="InterPro" id="IPR001878">
    <property type="entry name" value="Znf_CCHC"/>
</dbReference>
<keyword evidence="3 5" id="KW-0863">Zinc-finger</keyword>
<evidence type="ECO:0000313" key="8">
    <source>
        <dbReference type="Proteomes" id="UP000184188"/>
    </source>
</evidence>
<dbReference type="PANTHER" id="PTHR47103:SF8">
    <property type="entry name" value="DNA-BINDING PROTEIN"/>
    <property type="match status" value="1"/>
</dbReference>
<keyword evidence="8" id="KW-1185">Reference proteome</keyword>
<keyword evidence="2" id="KW-0677">Repeat</keyword>
<protein>
    <recommendedName>
        <fullName evidence="6">CCHC-type domain-containing protein</fullName>
    </recommendedName>
</protein>
<dbReference type="GeneID" id="34615448"/>
<evidence type="ECO:0000256" key="5">
    <source>
        <dbReference type="PROSITE-ProRule" id="PRU00047"/>
    </source>
</evidence>
<dbReference type="PANTHER" id="PTHR47103">
    <property type="entry name" value="DNA-BINDING PROTEIN"/>
    <property type="match status" value="1"/>
</dbReference>
<dbReference type="VEuPathDB" id="FungiDB:ASPZODRAFT_61410"/>
<proteinExistence type="predicted"/>
<dbReference type="Pfam" id="PF00098">
    <property type="entry name" value="zf-CCHC"/>
    <property type="match status" value="2"/>
</dbReference>